<keyword evidence="4 6" id="KW-0472">Membrane</keyword>
<dbReference type="Pfam" id="PF23262">
    <property type="entry name" value="NFD4_C"/>
    <property type="match status" value="2"/>
</dbReference>
<keyword evidence="10" id="KW-1185">Reference proteome</keyword>
<dbReference type="Pfam" id="PF06813">
    <property type="entry name" value="Nodulin-like"/>
    <property type="match status" value="2"/>
</dbReference>
<dbReference type="OrthoDB" id="410267at2759"/>
<dbReference type="AlphaFoldDB" id="A0A9J6A105"/>
<comment type="similarity">
    <text evidence="5">Belongs to the major facilitator superfamily. Phosphate:H(+) symporter (TC 2.A.1.9) family.</text>
</comment>
<feature type="transmembrane region" description="Helical" evidence="6">
    <location>
        <begin position="642"/>
        <end position="666"/>
    </location>
</feature>
<feature type="transmembrane region" description="Helical" evidence="6">
    <location>
        <begin position="938"/>
        <end position="961"/>
    </location>
</feature>
<comment type="caution">
    <text evidence="9">The sequence shown here is derived from an EMBL/GenBank/DDBJ whole genome shotgun (WGS) entry which is preliminary data.</text>
</comment>
<feature type="transmembrane region" description="Helical" evidence="6">
    <location>
        <begin position="478"/>
        <end position="499"/>
    </location>
</feature>
<dbReference type="Proteomes" id="UP000824120">
    <property type="component" value="Chromosome 3"/>
</dbReference>
<dbReference type="PANTHER" id="PTHR21576:SF165">
    <property type="entry name" value="PROTEIN NUCLEAR FUSION DEFECTIVE 4-LIKE"/>
    <property type="match status" value="1"/>
</dbReference>
<dbReference type="GO" id="GO:0016020">
    <property type="term" value="C:membrane"/>
    <property type="evidence" value="ECO:0007669"/>
    <property type="project" value="UniProtKB-SubCell"/>
</dbReference>
<evidence type="ECO:0008006" key="11">
    <source>
        <dbReference type="Google" id="ProtNLM"/>
    </source>
</evidence>
<dbReference type="SUPFAM" id="SSF103473">
    <property type="entry name" value="MFS general substrate transporter"/>
    <property type="match status" value="3"/>
</dbReference>
<feature type="transmembrane region" description="Helical" evidence="6">
    <location>
        <begin position="608"/>
        <end position="630"/>
    </location>
</feature>
<feature type="transmembrane region" description="Helical" evidence="6">
    <location>
        <begin position="862"/>
        <end position="885"/>
    </location>
</feature>
<evidence type="ECO:0000256" key="3">
    <source>
        <dbReference type="ARBA" id="ARBA00022989"/>
    </source>
</evidence>
<feature type="transmembrane region" description="Helical" evidence="6">
    <location>
        <begin position="205"/>
        <end position="227"/>
    </location>
</feature>
<feature type="transmembrane region" description="Helical" evidence="6">
    <location>
        <begin position="81"/>
        <end position="101"/>
    </location>
</feature>
<feature type="transmembrane region" description="Helical" evidence="6">
    <location>
        <begin position="511"/>
        <end position="531"/>
    </location>
</feature>
<accession>A0A9J6A105</accession>
<feature type="transmembrane region" description="Helical" evidence="6">
    <location>
        <begin position="760"/>
        <end position="785"/>
    </location>
</feature>
<proteinExistence type="inferred from homology"/>
<evidence type="ECO:0000256" key="1">
    <source>
        <dbReference type="ARBA" id="ARBA00004141"/>
    </source>
</evidence>
<feature type="transmembrane region" description="Helical" evidence="6">
    <location>
        <begin position="672"/>
        <end position="694"/>
    </location>
</feature>
<feature type="transmembrane region" description="Helical" evidence="6">
    <location>
        <begin position="113"/>
        <end position="131"/>
    </location>
</feature>
<dbReference type="CDD" id="cd17354">
    <property type="entry name" value="MFS_Mch1p_like"/>
    <property type="match status" value="1"/>
</dbReference>
<feature type="transmembrane region" description="Helical" evidence="6">
    <location>
        <begin position="441"/>
        <end position="466"/>
    </location>
</feature>
<sequence>MEIIFLHTKHTLDQFLDAFSPGQGFLGLSGAILIQVYQTIFNNNPSSLILMLALLPTIVTLMLMFLVTVHETPSRNEEKYLQGFLLVSLVIAAYLLFLRILENVFVFPEWAKIITLLVLFALLCSPISVVVKTQSVDLERLPPSVTSSTSLLIDEPEWESSDKLAVENIMDYDEVPTDTVQRKASSILQPDEQKNLWQAMCTIDFWLLFVAMICGMGSGLATINNISQIGESLGYTTLARSTLVSLWSIWNFLGRLGAGYVSDIFLLRRGWPRPLFMVFTLAAMTGGHVIIASGFPGNLYVGSLLVGVCYGSQWSLMPTISKEIFGVVHMGTIFNTIAIASPVGSYVLSVRVIGYIYDKEASGEGNSCFGTHCFMLSFFILASVSLFGVVVALALFYRTRRTRRIIPGRSLINQKKKKKSVKMDLDPDYNPSFKAKINTKWVATVASIWIQCTSGSLYTFAIYSSILKSTQGYDQSSLNVVSVFKDVGANVGILSGLLYSSVTGRRRRCGGPWVVLLAGAIQCFAGYYLMWLTVMGLLPKPPLWVMCLYMLLAAHAMAFFNTANVVTAVHNFPNYRGTIVGIMKGFLGLSGAILIQVYQTIFRNRPTAYLLLLALLPPITTLLLMSFVTISQTNEDDEKKHLNGFSLIALVLASYLMAEIIVGNIFSLQLSVRIITFTILIFLLLSPISVVISVHKEKSYRIIKYLLEQNSPEDEQHRSQAYFVDMGQSHGNYEELPAGAVQGRDMNERRTPEWGENMNLFQAMCTTGFWFLFVTTACGMGTGLATVNNISQIGGSLGYTILETNTLVSLWSIWNFLGRFGAGYISDYFLRSLGWSRPLFIVVTLASMTVGHAVIASGLPGALYAGSVIVGICYGSQWSLMPTIASEIFGAGHLGTIFNTITVAGPVGSYILSVWVVGYLYDKEASDEGNMCTGTHCFMLSFFIMAASTFFGALVALALFFRTRNFYSNFVHRRGANTITG</sequence>
<dbReference type="InterPro" id="IPR036259">
    <property type="entry name" value="MFS_trans_sf"/>
</dbReference>
<feature type="domain" description="Nodulin-like" evidence="7">
    <location>
        <begin position="440"/>
        <end position="692"/>
    </location>
</feature>
<feature type="domain" description="NFD4 C-terminal" evidence="8">
    <location>
        <begin position="201"/>
        <end position="401"/>
    </location>
</feature>
<keyword evidence="3 6" id="KW-1133">Transmembrane helix</keyword>
<evidence type="ECO:0000259" key="7">
    <source>
        <dbReference type="Pfam" id="PF06813"/>
    </source>
</evidence>
<dbReference type="Gene3D" id="1.20.1250.20">
    <property type="entry name" value="MFS general substrate transporter like domains"/>
    <property type="match status" value="2"/>
</dbReference>
<evidence type="ECO:0000256" key="6">
    <source>
        <dbReference type="SAM" id="Phobius"/>
    </source>
</evidence>
<feature type="transmembrane region" description="Helical" evidence="6">
    <location>
        <begin position="543"/>
        <end position="569"/>
    </location>
</feature>
<evidence type="ECO:0000259" key="8">
    <source>
        <dbReference type="Pfam" id="PF23262"/>
    </source>
</evidence>
<feature type="transmembrane region" description="Helical" evidence="6">
    <location>
        <begin position="247"/>
        <end position="267"/>
    </location>
</feature>
<dbReference type="EMBL" id="JACXVP010000003">
    <property type="protein sequence ID" value="KAG5618233.1"/>
    <property type="molecule type" value="Genomic_DNA"/>
</dbReference>
<feature type="domain" description="NFD4 C-terminal" evidence="8">
    <location>
        <begin position="767"/>
        <end position="968"/>
    </location>
</feature>
<dbReference type="InterPro" id="IPR056555">
    <property type="entry name" value="NFD4_C"/>
</dbReference>
<protein>
    <recommendedName>
        <fullName evidence="11">Nodulin-like domain-containing protein</fullName>
    </recommendedName>
</protein>
<feature type="transmembrane region" description="Helical" evidence="6">
    <location>
        <begin position="369"/>
        <end position="397"/>
    </location>
</feature>
<organism evidence="9 10">
    <name type="scientific">Solanum commersonii</name>
    <name type="common">Commerson's wild potato</name>
    <name type="synonym">Commerson's nightshade</name>
    <dbReference type="NCBI Taxonomy" id="4109"/>
    <lineage>
        <taxon>Eukaryota</taxon>
        <taxon>Viridiplantae</taxon>
        <taxon>Streptophyta</taxon>
        <taxon>Embryophyta</taxon>
        <taxon>Tracheophyta</taxon>
        <taxon>Spermatophyta</taxon>
        <taxon>Magnoliopsida</taxon>
        <taxon>eudicotyledons</taxon>
        <taxon>Gunneridae</taxon>
        <taxon>Pentapetalae</taxon>
        <taxon>asterids</taxon>
        <taxon>lamiids</taxon>
        <taxon>Solanales</taxon>
        <taxon>Solanaceae</taxon>
        <taxon>Solanoideae</taxon>
        <taxon>Solaneae</taxon>
        <taxon>Solanum</taxon>
    </lineage>
</organism>
<dbReference type="InterPro" id="IPR010658">
    <property type="entry name" value="Nodulin-like"/>
</dbReference>
<evidence type="ECO:0000256" key="2">
    <source>
        <dbReference type="ARBA" id="ARBA00022692"/>
    </source>
</evidence>
<gene>
    <name evidence="9" type="ORF">H5410_018057</name>
</gene>
<dbReference type="PANTHER" id="PTHR21576">
    <property type="entry name" value="UNCHARACTERIZED NODULIN-LIKE PROTEIN"/>
    <property type="match status" value="1"/>
</dbReference>
<feature type="domain" description="Nodulin-like" evidence="7">
    <location>
        <begin position="23"/>
        <end position="131"/>
    </location>
</feature>
<evidence type="ECO:0000313" key="9">
    <source>
        <dbReference type="EMBL" id="KAG5618233.1"/>
    </source>
</evidence>
<keyword evidence="2 6" id="KW-0812">Transmembrane</keyword>
<name>A0A9J6A105_SOLCO</name>
<feature type="transmembrane region" description="Helical" evidence="6">
    <location>
        <begin position="838"/>
        <end position="856"/>
    </location>
</feature>
<feature type="transmembrane region" description="Helical" evidence="6">
    <location>
        <begin position="897"/>
        <end position="918"/>
    </location>
</feature>
<feature type="transmembrane region" description="Helical" evidence="6">
    <location>
        <begin position="581"/>
        <end position="602"/>
    </location>
</feature>
<feature type="transmembrane region" description="Helical" evidence="6">
    <location>
        <begin position="797"/>
        <end position="817"/>
    </location>
</feature>
<feature type="transmembrane region" description="Helical" evidence="6">
    <location>
        <begin position="299"/>
        <end position="320"/>
    </location>
</feature>
<feature type="transmembrane region" description="Helical" evidence="6">
    <location>
        <begin position="332"/>
        <end position="357"/>
    </location>
</feature>
<evidence type="ECO:0000256" key="4">
    <source>
        <dbReference type="ARBA" id="ARBA00023136"/>
    </source>
</evidence>
<evidence type="ECO:0000313" key="10">
    <source>
        <dbReference type="Proteomes" id="UP000824120"/>
    </source>
</evidence>
<feature type="transmembrane region" description="Helical" evidence="6">
    <location>
        <begin position="48"/>
        <end position="69"/>
    </location>
</feature>
<evidence type="ECO:0000256" key="5">
    <source>
        <dbReference type="ARBA" id="ARBA00044504"/>
    </source>
</evidence>
<reference evidence="9 10" key="1">
    <citation type="submission" date="2020-09" db="EMBL/GenBank/DDBJ databases">
        <title>De no assembly of potato wild relative species, Solanum commersonii.</title>
        <authorList>
            <person name="Cho K."/>
        </authorList>
    </citation>
    <scope>NUCLEOTIDE SEQUENCE [LARGE SCALE GENOMIC DNA]</scope>
    <source>
        <strain evidence="9">LZ3.2</strain>
        <tissue evidence="9">Leaf</tissue>
    </source>
</reference>
<comment type="subcellular location">
    <subcellularLocation>
        <location evidence="1">Membrane</location>
        <topology evidence="1">Multi-pass membrane protein</topology>
    </subcellularLocation>
</comment>